<sequence>AVLSTHDLPHIHFHADDDSLWRNASWTHFWDKPVWIIPIHRSLPVGHWVLCTIDFPSRKLFLFDSLAQQKPWKHEIKV</sequence>
<dbReference type="STRING" id="1036808.A0A0C3DK26"/>
<dbReference type="Proteomes" id="UP000053989">
    <property type="component" value="Unassembled WGS sequence"/>
</dbReference>
<dbReference type="GO" id="GO:0019783">
    <property type="term" value="F:ubiquitin-like protein peptidase activity"/>
    <property type="evidence" value="ECO:0007669"/>
    <property type="project" value="UniProtKB-ARBA"/>
</dbReference>
<proteinExistence type="inferred from homology"/>
<name>A0A0C3DK26_9AGAM</name>
<dbReference type="SUPFAM" id="SSF54001">
    <property type="entry name" value="Cysteine proteinases"/>
    <property type="match status" value="1"/>
</dbReference>
<keyword evidence="3" id="KW-0378">Hydrolase</keyword>
<dbReference type="InParanoid" id="A0A0C3DK26"/>
<dbReference type="GO" id="GO:0008234">
    <property type="term" value="F:cysteine-type peptidase activity"/>
    <property type="evidence" value="ECO:0007669"/>
    <property type="project" value="InterPro"/>
</dbReference>
<dbReference type="InterPro" id="IPR038765">
    <property type="entry name" value="Papain-like_cys_pep_sf"/>
</dbReference>
<comment type="similarity">
    <text evidence="1">Belongs to the peptidase C48 family.</text>
</comment>
<dbReference type="AlphaFoldDB" id="A0A0C3DK26"/>
<gene>
    <name evidence="5" type="ORF">SCLCIDRAFT_75977</name>
</gene>
<dbReference type="EMBL" id="KN822117">
    <property type="protein sequence ID" value="KIM56426.1"/>
    <property type="molecule type" value="Genomic_DNA"/>
</dbReference>
<feature type="non-terminal residue" evidence="5">
    <location>
        <position position="78"/>
    </location>
</feature>
<feature type="non-terminal residue" evidence="5">
    <location>
        <position position="1"/>
    </location>
</feature>
<reference evidence="5 6" key="1">
    <citation type="submission" date="2014-04" db="EMBL/GenBank/DDBJ databases">
        <authorList>
            <consortium name="DOE Joint Genome Institute"/>
            <person name="Kuo A."/>
            <person name="Kohler A."/>
            <person name="Nagy L.G."/>
            <person name="Floudas D."/>
            <person name="Copeland A."/>
            <person name="Barry K.W."/>
            <person name="Cichocki N."/>
            <person name="Veneault-Fourrey C."/>
            <person name="LaButti K."/>
            <person name="Lindquist E.A."/>
            <person name="Lipzen A."/>
            <person name="Lundell T."/>
            <person name="Morin E."/>
            <person name="Murat C."/>
            <person name="Sun H."/>
            <person name="Tunlid A."/>
            <person name="Henrissat B."/>
            <person name="Grigoriev I.V."/>
            <person name="Hibbett D.S."/>
            <person name="Martin F."/>
            <person name="Nordberg H.P."/>
            <person name="Cantor M.N."/>
            <person name="Hua S.X."/>
        </authorList>
    </citation>
    <scope>NUCLEOTIDE SEQUENCE [LARGE SCALE GENOMIC DNA]</scope>
    <source>
        <strain evidence="5 6">Foug A</strain>
    </source>
</reference>
<evidence type="ECO:0000313" key="5">
    <source>
        <dbReference type="EMBL" id="KIM56426.1"/>
    </source>
</evidence>
<dbReference type="Gene3D" id="3.40.395.10">
    <property type="entry name" value="Adenoviral Proteinase, Chain A"/>
    <property type="match status" value="1"/>
</dbReference>
<dbReference type="Pfam" id="PF02902">
    <property type="entry name" value="Peptidase_C48"/>
    <property type="match status" value="1"/>
</dbReference>
<dbReference type="OrthoDB" id="2976051at2759"/>
<dbReference type="InterPro" id="IPR003653">
    <property type="entry name" value="Peptidase_C48_C"/>
</dbReference>
<evidence type="ECO:0000313" key="6">
    <source>
        <dbReference type="Proteomes" id="UP000053989"/>
    </source>
</evidence>
<evidence type="ECO:0000256" key="1">
    <source>
        <dbReference type="ARBA" id="ARBA00005234"/>
    </source>
</evidence>
<evidence type="ECO:0000259" key="4">
    <source>
        <dbReference type="Pfam" id="PF02902"/>
    </source>
</evidence>
<keyword evidence="6" id="KW-1185">Reference proteome</keyword>
<evidence type="ECO:0000256" key="3">
    <source>
        <dbReference type="ARBA" id="ARBA00022801"/>
    </source>
</evidence>
<evidence type="ECO:0000256" key="2">
    <source>
        <dbReference type="ARBA" id="ARBA00022670"/>
    </source>
</evidence>
<protein>
    <recommendedName>
        <fullName evidence="4">Ubiquitin-like protease family profile domain-containing protein</fullName>
    </recommendedName>
</protein>
<keyword evidence="2" id="KW-0645">Protease</keyword>
<dbReference type="HOGENOM" id="CLU_2564715_0_0_1"/>
<accession>A0A0C3DK26</accession>
<dbReference type="GO" id="GO:0006508">
    <property type="term" value="P:proteolysis"/>
    <property type="evidence" value="ECO:0007669"/>
    <property type="project" value="UniProtKB-KW"/>
</dbReference>
<organism evidence="5 6">
    <name type="scientific">Scleroderma citrinum Foug A</name>
    <dbReference type="NCBI Taxonomy" id="1036808"/>
    <lineage>
        <taxon>Eukaryota</taxon>
        <taxon>Fungi</taxon>
        <taxon>Dikarya</taxon>
        <taxon>Basidiomycota</taxon>
        <taxon>Agaricomycotina</taxon>
        <taxon>Agaricomycetes</taxon>
        <taxon>Agaricomycetidae</taxon>
        <taxon>Boletales</taxon>
        <taxon>Sclerodermatineae</taxon>
        <taxon>Sclerodermataceae</taxon>
        <taxon>Scleroderma</taxon>
    </lineage>
</organism>
<reference evidence="6" key="2">
    <citation type="submission" date="2015-01" db="EMBL/GenBank/DDBJ databases">
        <title>Evolutionary Origins and Diversification of the Mycorrhizal Mutualists.</title>
        <authorList>
            <consortium name="DOE Joint Genome Institute"/>
            <consortium name="Mycorrhizal Genomics Consortium"/>
            <person name="Kohler A."/>
            <person name="Kuo A."/>
            <person name="Nagy L.G."/>
            <person name="Floudas D."/>
            <person name="Copeland A."/>
            <person name="Barry K.W."/>
            <person name="Cichocki N."/>
            <person name="Veneault-Fourrey C."/>
            <person name="LaButti K."/>
            <person name="Lindquist E.A."/>
            <person name="Lipzen A."/>
            <person name="Lundell T."/>
            <person name="Morin E."/>
            <person name="Murat C."/>
            <person name="Riley R."/>
            <person name="Ohm R."/>
            <person name="Sun H."/>
            <person name="Tunlid A."/>
            <person name="Henrissat B."/>
            <person name="Grigoriev I.V."/>
            <person name="Hibbett D.S."/>
            <person name="Martin F."/>
        </authorList>
    </citation>
    <scope>NUCLEOTIDE SEQUENCE [LARGE SCALE GENOMIC DNA]</scope>
    <source>
        <strain evidence="6">Foug A</strain>
    </source>
</reference>
<feature type="domain" description="Ubiquitin-like protease family profile" evidence="4">
    <location>
        <begin position="21"/>
        <end position="72"/>
    </location>
</feature>